<organism evidence="2 3">
    <name type="scientific">Riccia sorocarpa</name>
    <dbReference type="NCBI Taxonomy" id="122646"/>
    <lineage>
        <taxon>Eukaryota</taxon>
        <taxon>Viridiplantae</taxon>
        <taxon>Streptophyta</taxon>
        <taxon>Embryophyta</taxon>
        <taxon>Marchantiophyta</taxon>
        <taxon>Marchantiopsida</taxon>
        <taxon>Marchantiidae</taxon>
        <taxon>Marchantiales</taxon>
        <taxon>Ricciaceae</taxon>
        <taxon>Riccia</taxon>
    </lineage>
</organism>
<comment type="caution">
    <text evidence="2">The sequence shown here is derived from an EMBL/GenBank/DDBJ whole genome shotgun (WGS) entry which is preliminary data.</text>
</comment>
<gene>
    <name evidence="2" type="ORF">R1sor_020806</name>
</gene>
<accession>A0ABD3GF85</accession>
<feature type="compositionally biased region" description="Basic and acidic residues" evidence="1">
    <location>
        <begin position="37"/>
        <end position="67"/>
    </location>
</feature>
<sequence>MTQGFHRGRRQHANTVSTSLHEEVQSQVVPTNVRYAQDMDRLADLQDATEGRQPKEREWPTAERDEGANIVTDLTPADGVLPHPSTLPSAIGQEPIRAMASFHSTWAPQCFNGQYSKTSHGWETRTDIAELT</sequence>
<name>A0ABD3GF85_9MARC</name>
<feature type="compositionally biased region" description="Polar residues" evidence="1">
    <location>
        <begin position="13"/>
        <end position="30"/>
    </location>
</feature>
<feature type="compositionally biased region" description="Basic residues" evidence="1">
    <location>
        <begin position="1"/>
        <end position="12"/>
    </location>
</feature>
<keyword evidence="3" id="KW-1185">Reference proteome</keyword>
<dbReference type="Proteomes" id="UP001633002">
    <property type="component" value="Unassembled WGS sequence"/>
</dbReference>
<dbReference type="AlphaFoldDB" id="A0ABD3GF85"/>
<protein>
    <submittedName>
        <fullName evidence="2">Uncharacterized protein</fullName>
    </submittedName>
</protein>
<evidence type="ECO:0000313" key="2">
    <source>
        <dbReference type="EMBL" id="KAL3677850.1"/>
    </source>
</evidence>
<proteinExistence type="predicted"/>
<evidence type="ECO:0000256" key="1">
    <source>
        <dbReference type="SAM" id="MobiDB-lite"/>
    </source>
</evidence>
<reference evidence="2 3" key="1">
    <citation type="submission" date="2024-09" db="EMBL/GenBank/DDBJ databases">
        <title>Chromosome-scale assembly of Riccia sorocarpa.</title>
        <authorList>
            <person name="Paukszto L."/>
        </authorList>
    </citation>
    <scope>NUCLEOTIDE SEQUENCE [LARGE SCALE GENOMIC DNA]</scope>
    <source>
        <strain evidence="2">LP-2024</strain>
        <tissue evidence="2">Aerial parts of the thallus</tissue>
    </source>
</reference>
<evidence type="ECO:0000313" key="3">
    <source>
        <dbReference type="Proteomes" id="UP001633002"/>
    </source>
</evidence>
<feature type="region of interest" description="Disordered" evidence="1">
    <location>
        <begin position="1"/>
        <end position="68"/>
    </location>
</feature>
<dbReference type="EMBL" id="JBJQOH010000007">
    <property type="protein sequence ID" value="KAL3677850.1"/>
    <property type="molecule type" value="Genomic_DNA"/>
</dbReference>